<sequence length="79" mass="9184">MSENVFFNPGNSIASDYDYQKAYISAQVYHKKAQQPVLIVQEKDGHPYIVFDEKTALKQEEQVATRYQNIARVDHHNDL</sequence>
<dbReference type="RefSeq" id="WP_027106390.1">
    <property type="nucleotide sequence ID" value="NZ_AUHP01000012.1"/>
</dbReference>
<dbReference type="Proteomes" id="UP000051500">
    <property type="component" value="Unassembled WGS sequence"/>
</dbReference>
<dbReference type="PATRIC" id="fig|1122146.4.peg.131"/>
<gene>
    <name evidence="1" type="ORF">IV53_GL000129</name>
</gene>
<accession>A0A0R2KJ60</accession>
<organism evidence="1 2">
    <name type="scientific">Ligilactobacillus ceti DSM 22408</name>
    <dbReference type="NCBI Taxonomy" id="1122146"/>
    <lineage>
        <taxon>Bacteria</taxon>
        <taxon>Bacillati</taxon>
        <taxon>Bacillota</taxon>
        <taxon>Bacilli</taxon>
        <taxon>Lactobacillales</taxon>
        <taxon>Lactobacillaceae</taxon>
        <taxon>Ligilactobacillus</taxon>
    </lineage>
</organism>
<keyword evidence="2" id="KW-1185">Reference proteome</keyword>
<comment type="caution">
    <text evidence="1">The sequence shown here is derived from an EMBL/GenBank/DDBJ whole genome shotgun (WGS) entry which is preliminary data.</text>
</comment>
<proteinExistence type="predicted"/>
<evidence type="ECO:0000313" key="2">
    <source>
        <dbReference type="Proteomes" id="UP000051500"/>
    </source>
</evidence>
<dbReference type="OrthoDB" id="2200000at2"/>
<dbReference type="EMBL" id="JQBZ01000016">
    <property type="protein sequence ID" value="KRN89411.1"/>
    <property type="molecule type" value="Genomic_DNA"/>
</dbReference>
<name>A0A0R2KJ60_9LACO</name>
<reference evidence="1 2" key="1">
    <citation type="journal article" date="2015" name="Genome Announc.">
        <title>Expanding the biotechnology potential of lactobacilli through comparative genomics of 213 strains and associated genera.</title>
        <authorList>
            <person name="Sun Z."/>
            <person name="Harris H.M."/>
            <person name="McCann A."/>
            <person name="Guo C."/>
            <person name="Argimon S."/>
            <person name="Zhang W."/>
            <person name="Yang X."/>
            <person name="Jeffery I.B."/>
            <person name="Cooney J.C."/>
            <person name="Kagawa T.F."/>
            <person name="Liu W."/>
            <person name="Song Y."/>
            <person name="Salvetti E."/>
            <person name="Wrobel A."/>
            <person name="Rasinkangas P."/>
            <person name="Parkhill J."/>
            <person name="Rea M.C."/>
            <person name="O'Sullivan O."/>
            <person name="Ritari J."/>
            <person name="Douillard F.P."/>
            <person name="Paul Ross R."/>
            <person name="Yang R."/>
            <person name="Briner A.E."/>
            <person name="Felis G.E."/>
            <person name="de Vos W.M."/>
            <person name="Barrangou R."/>
            <person name="Klaenhammer T.R."/>
            <person name="Caufield P.W."/>
            <person name="Cui Y."/>
            <person name="Zhang H."/>
            <person name="O'Toole P.W."/>
        </authorList>
    </citation>
    <scope>NUCLEOTIDE SEQUENCE [LARGE SCALE GENOMIC DNA]</scope>
    <source>
        <strain evidence="1 2">DSM 22408</strain>
    </source>
</reference>
<evidence type="ECO:0000313" key="1">
    <source>
        <dbReference type="EMBL" id="KRN89411.1"/>
    </source>
</evidence>
<dbReference type="eggNOG" id="ENOG50302ER">
    <property type="taxonomic scope" value="Bacteria"/>
</dbReference>
<protein>
    <submittedName>
        <fullName evidence="1">Uncharacterized protein</fullName>
    </submittedName>
</protein>
<dbReference type="AlphaFoldDB" id="A0A0R2KJ60"/>